<reference evidence="2" key="2">
    <citation type="submission" date="2014-07" db="EMBL/GenBank/DDBJ databases">
        <authorList>
            <person name="Hull J."/>
        </authorList>
    </citation>
    <scope>NUCLEOTIDE SEQUENCE</scope>
</reference>
<evidence type="ECO:0000259" key="1">
    <source>
        <dbReference type="Pfam" id="PF13843"/>
    </source>
</evidence>
<dbReference type="AlphaFoldDB" id="A0A0A9ZE74"/>
<dbReference type="PANTHER" id="PTHR46599:SF3">
    <property type="entry name" value="PIGGYBAC TRANSPOSABLE ELEMENT-DERIVED PROTEIN 4"/>
    <property type="match status" value="1"/>
</dbReference>
<evidence type="ECO:0000313" key="2">
    <source>
        <dbReference type="EMBL" id="JAG42744.1"/>
    </source>
</evidence>
<reference evidence="2" key="1">
    <citation type="journal article" date="2014" name="PLoS ONE">
        <title>Transcriptome-Based Identification of ABC Transporters in the Western Tarnished Plant Bug Lygus hesperus.</title>
        <authorList>
            <person name="Hull J.J."/>
            <person name="Chaney K."/>
            <person name="Geib S.M."/>
            <person name="Fabrick J.A."/>
            <person name="Brent C.S."/>
            <person name="Walsh D."/>
            <person name="Lavine L.C."/>
        </authorList>
    </citation>
    <scope>NUCLEOTIDE SEQUENCE</scope>
</reference>
<sequence>GKELSLDESMVHWRGRLRFRQFIKNKRHKYGCKLYCVTSSKGLVQRLLLYQGSSDNEVGGVNHRSKVVHHLMNLRKNVGHSVYMDNYYNSVPLAEELLREGVYCTGTLESNRKGNPPEVVQKKLKRGESISRYTKSGVCV</sequence>
<protein>
    <submittedName>
        <fullName evidence="2">PiggyBac transposable element-derived protein 4</fullName>
    </submittedName>
</protein>
<name>A0A0A9ZE74_LYGHE</name>
<accession>A0A0A9ZE74</accession>
<dbReference type="InterPro" id="IPR029526">
    <property type="entry name" value="PGBD"/>
</dbReference>
<proteinExistence type="predicted"/>
<dbReference type="EMBL" id="GBHO01000860">
    <property type="protein sequence ID" value="JAG42744.1"/>
    <property type="molecule type" value="Transcribed_RNA"/>
</dbReference>
<dbReference type="Pfam" id="PF13843">
    <property type="entry name" value="DDE_Tnp_1_7"/>
    <property type="match status" value="1"/>
</dbReference>
<gene>
    <name evidence="2" type="primary">PGBD4_27</name>
    <name evidence="2" type="ORF">CM83_104943</name>
</gene>
<feature type="non-terminal residue" evidence="2">
    <location>
        <position position="1"/>
    </location>
</feature>
<dbReference type="PANTHER" id="PTHR46599">
    <property type="entry name" value="PIGGYBAC TRANSPOSABLE ELEMENT-DERIVED PROTEIN 4"/>
    <property type="match status" value="1"/>
</dbReference>
<feature type="non-terminal residue" evidence="2">
    <location>
        <position position="140"/>
    </location>
</feature>
<feature type="domain" description="PiggyBac transposable element-derived protein" evidence="1">
    <location>
        <begin position="2"/>
        <end position="135"/>
    </location>
</feature>
<organism evidence="2">
    <name type="scientific">Lygus hesperus</name>
    <name type="common">Western plant bug</name>
    <dbReference type="NCBI Taxonomy" id="30085"/>
    <lineage>
        <taxon>Eukaryota</taxon>
        <taxon>Metazoa</taxon>
        <taxon>Ecdysozoa</taxon>
        <taxon>Arthropoda</taxon>
        <taxon>Hexapoda</taxon>
        <taxon>Insecta</taxon>
        <taxon>Pterygota</taxon>
        <taxon>Neoptera</taxon>
        <taxon>Paraneoptera</taxon>
        <taxon>Hemiptera</taxon>
        <taxon>Heteroptera</taxon>
        <taxon>Panheteroptera</taxon>
        <taxon>Cimicomorpha</taxon>
        <taxon>Miridae</taxon>
        <taxon>Mirini</taxon>
        <taxon>Lygus</taxon>
    </lineage>
</organism>